<proteinExistence type="predicted"/>
<dbReference type="InterPro" id="IPR036291">
    <property type="entry name" value="NAD(P)-bd_dom_sf"/>
</dbReference>
<evidence type="ECO:0000256" key="1">
    <source>
        <dbReference type="ARBA" id="ARBA00023002"/>
    </source>
</evidence>
<reference evidence="2" key="3">
    <citation type="submission" date="2023-05" db="EMBL/GenBank/DDBJ databases">
        <authorList>
            <person name="Smith C.H."/>
        </authorList>
    </citation>
    <scope>NUCLEOTIDE SEQUENCE</scope>
    <source>
        <strain evidence="2">CHS0354</strain>
        <tissue evidence="2">Mantle</tissue>
    </source>
</reference>
<protein>
    <submittedName>
        <fullName evidence="2">Uncharacterized protein</fullName>
    </submittedName>
</protein>
<dbReference type="SUPFAM" id="SSF51735">
    <property type="entry name" value="NAD(P)-binding Rossmann-fold domains"/>
    <property type="match status" value="1"/>
</dbReference>
<dbReference type="Pfam" id="PF00106">
    <property type="entry name" value="adh_short"/>
    <property type="match status" value="1"/>
</dbReference>
<dbReference type="GO" id="GO:0008202">
    <property type="term" value="P:steroid metabolic process"/>
    <property type="evidence" value="ECO:0007669"/>
    <property type="project" value="TreeGrafter"/>
</dbReference>
<comment type="caution">
    <text evidence="2">The sequence shown here is derived from an EMBL/GenBank/DDBJ whole genome shotgun (WGS) entry which is preliminary data.</text>
</comment>
<organism evidence="2 3">
    <name type="scientific">Potamilus streckersoni</name>
    <dbReference type="NCBI Taxonomy" id="2493646"/>
    <lineage>
        <taxon>Eukaryota</taxon>
        <taxon>Metazoa</taxon>
        <taxon>Spiralia</taxon>
        <taxon>Lophotrochozoa</taxon>
        <taxon>Mollusca</taxon>
        <taxon>Bivalvia</taxon>
        <taxon>Autobranchia</taxon>
        <taxon>Heteroconchia</taxon>
        <taxon>Palaeoheterodonta</taxon>
        <taxon>Unionida</taxon>
        <taxon>Unionoidea</taxon>
        <taxon>Unionidae</taxon>
        <taxon>Ambleminae</taxon>
        <taxon>Lampsilini</taxon>
        <taxon>Potamilus</taxon>
    </lineage>
</organism>
<dbReference type="Proteomes" id="UP001195483">
    <property type="component" value="Unassembled WGS sequence"/>
</dbReference>
<gene>
    <name evidence="2" type="ORF">CHS0354_020917</name>
</gene>
<dbReference type="InterPro" id="IPR002347">
    <property type="entry name" value="SDR_fam"/>
</dbReference>
<name>A0AAE0W374_9BIVA</name>
<reference evidence="2" key="1">
    <citation type="journal article" date="2021" name="Genome Biol. Evol.">
        <title>A High-Quality Reference Genome for a Parasitic Bivalve with Doubly Uniparental Inheritance (Bivalvia: Unionida).</title>
        <authorList>
            <person name="Smith C.H."/>
        </authorList>
    </citation>
    <scope>NUCLEOTIDE SEQUENCE</scope>
    <source>
        <strain evidence="2">CHS0354</strain>
    </source>
</reference>
<keyword evidence="3" id="KW-1185">Reference proteome</keyword>
<dbReference type="PANTHER" id="PTHR43313">
    <property type="entry name" value="SHORT-CHAIN DEHYDROGENASE/REDUCTASE FAMILY 9C"/>
    <property type="match status" value="1"/>
</dbReference>
<dbReference type="PANTHER" id="PTHR43313:SF1">
    <property type="entry name" value="3BETA-HYDROXYSTEROID DEHYDROGENASE DHS-16"/>
    <property type="match status" value="1"/>
</dbReference>
<evidence type="ECO:0000313" key="2">
    <source>
        <dbReference type="EMBL" id="KAK3598802.1"/>
    </source>
</evidence>
<dbReference type="Gene3D" id="3.40.50.720">
    <property type="entry name" value="NAD(P)-binding Rossmann-like Domain"/>
    <property type="match status" value="1"/>
</dbReference>
<dbReference type="GO" id="GO:0016491">
    <property type="term" value="F:oxidoreductase activity"/>
    <property type="evidence" value="ECO:0007669"/>
    <property type="project" value="UniProtKB-KW"/>
</dbReference>
<evidence type="ECO:0000313" key="3">
    <source>
        <dbReference type="Proteomes" id="UP001195483"/>
    </source>
</evidence>
<sequence length="187" mass="21267">MTLTFLPLIRQATGRIINVCSAASRNAVPGIASYCISKAGIRMFSACLRRELYGTGITIHDITPGGFETNLSNLSRMRTMFMKPFQRCTEDQLKFYGGNIARYVLKVLASKPYFSRKLICVAEAMEHALCAKFPEREYHVGLDMHLFYTPLSLLPDFVGDWLFGWVKPYGVQLTEIQQSLKLDRRRA</sequence>
<accession>A0AAE0W374</accession>
<keyword evidence="1" id="KW-0560">Oxidoreductase</keyword>
<dbReference type="InterPro" id="IPR020904">
    <property type="entry name" value="Sc_DH/Rdtase_CS"/>
</dbReference>
<reference evidence="2" key="2">
    <citation type="journal article" date="2021" name="Genome Biol. Evol.">
        <title>Developing a high-quality reference genome for a parasitic bivalve with doubly uniparental inheritance (Bivalvia: Unionida).</title>
        <authorList>
            <person name="Smith C.H."/>
        </authorList>
    </citation>
    <scope>NUCLEOTIDE SEQUENCE</scope>
    <source>
        <strain evidence="2">CHS0354</strain>
        <tissue evidence="2">Mantle</tissue>
    </source>
</reference>
<dbReference type="PROSITE" id="PS00061">
    <property type="entry name" value="ADH_SHORT"/>
    <property type="match status" value="1"/>
</dbReference>
<dbReference type="AlphaFoldDB" id="A0AAE0W374"/>
<dbReference type="EMBL" id="JAEAOA010001278">
    <property type="protein sequence ID" value="KAK3598802.1"/>
    <property type="molecule type" value="Genomic_DNA"/>
</dbReference>
<dbReference type="PRINTS" id="PR00081">
    <property type="entry name" value="GDHRDH"/>
</dbReference>